<comment type="caution">
    <text evidence="2">The sequence shown here is derived from an EMBL/GenBank/DDBJ whole genome shotgun (WGS) entry which is preliminary data.</text>
</comment>
<protein>
    <submittedName>
        <fullName evidence="2">Imm11 family protein</fullName>
    </submittedName>
</protein>
<dbReference type="InterPro" id="IPR012433">
    <property type="entry name" value="Imm11"/>
</dbReference>
<evidence type="ECO:0000313" key="3">
    <source>
        <dbReference type="Proteomes" id="UP001580407"/>
    </source>
</evidence>
<evidence type="ECO:0000313" key="2">
    <source>
        <dbReference type="EMBL" id="MFB5681927.1"/>
    </source>
</evidence>
<accession>A0ABV5B8V4</accession>
<sequence>MIKGDDLDMKIWKISAGYKTLNIDVIDELAPEIDDILRSISFAREIKHEWEPLGIHYEKDKGKHTDFPRYAPGRLVFSDKSISVLSLLISELVEFLPLKDEKYNFSFCNVLNVLDCVDQSLSVPIIKSNRVFDYSKMYLHEDMLKEHKRHIFKIPELIRTKVYVSDEFRNAVIDAGLKGLDFDLVWDSEFTKEDELEQQQKYEQYLADLERNKGPEMGWNTAMNLLDEGKEVASAHWKLKKDNKGELLVGQLTLNCEYEFAELIFIPPLLLDLKWHEA</sequence>
<reference evidence="2 3" key="1">
    <citation type="submission" date="2024-09" db="EMBL/GenBank/DDBJ databases">
        <authorList>
            <person name="Ruan L."/>
        </authorList>
    </citation>
    <scope>NUCLEOTIDE SEQUENCE [LARGE SCALE GENOMIC DNA]</scope>
    <source>
        <strain evidence="2 3">D33</strain>
    </source>
</reference>
<dbReference type="EMBL" id="JBHILM010000013">
    <property type="protein sequence ID" value="MFB5681927.1"/>
    <property type="molecule type" value="Genomic_DNA"/>
</dbReference>
<keyword evidence="3" id="KW-1185">Reference proteome</keyword>
<evidence type="ECO:0000259" key="1">
    <source>
        <dbReference type="Pfam" id="PF07791"/>
    </source>
</evidence>
<dbReference type="RefSeq" id="WP_375533023.1">
    <property type="nucleotide sequence ID" value="NZ_JBHIRX010000001.1"/>
</dbReference>
<proteinExistence type="predicted"/>
<feature type="domain" description="Immunity MXAN-0049 protein" evidence="1">
    <location>
        <begin position="66"/>
        <end position="183"/>
    </location>
</feature>
<dbReference type="Proteomes" id="UP001580407">
    <property type="component" value="Unassembled WGS sequence"/>
</dbReference>
<name>A0ABV5B8V4_9BACL</name>
<gene>
    <name evidence="2" type="ORF">ACE3NQ_13475</name>
</gene>
<organism evidence="2 3">
    <name type="scientific">Paenibacillus terreus</name>
    <dbReference type="NCBI Taxonomy" id="1387834"/>
    <lineage>
        <taxon>Bacteria</taxon>
        <taxon>Bacillati</taxon>
        <taxon>Bacillota</taxon>
        <taxon>Bacilli</taxon>
        <taxon>Bacillales</taxon>
        <taxon>Paenibacillaceae</taxon>
        <taxon>Paenibacillus</taxon>
    </lineage>
</organism>
<dbReference type="Pfam" id="PF07791">
    <property type="entry name" value="Imm11"/>
    <property type="match status" value="1"/>
</dbReference>